<accession>A0AAD1AGI3</accession>
<keyword evidence="2" id="KW-0812">Transmembrane</keyword>
<organism evidence="4 5">
    <name type="scientific">Rathayibacter iranicus</name>
    <dbReference type="NCBI Taxonomy" id="59737"/>
    <lineage>
        <taxon>Bacteria</taxon>
        <taxon>Bacillati</taxon>
        <taxon>Actinomycetota</taxon>
        <taxon>Actinomycetes</taxon>
        <taxon>Micrococcales</taxon>
        <taxon>Microbacteriaceae</taxon>
        <taxon>Rathayibacter</taxon>
    </lineage>
</organism>
<sequence>MTTNENEPTGGRPVRRRALVIGGVAVAAGVTAFGVGAAFGSGGRSPIVSGSPTAAPASGSAPAAPETPASTAEPVATPTPGFDLAAHSTDDPESIWVVVNKLRTLSPVDYVPADLTFPDVSFVNRQPMRKAAADALVPLFAAASAEAGLALAVQSAYRSYDTQVSVYAGWVSSRGQAGADATSARPGHSEHQTGWAVDVVGASGACALEICWGDTAEGQWVGANAHRFGFLVRYKPESTPITGYESEPYHLRYVGTELSQYLHDSGIETLERAFGLPDAPDYAPGTSD</sequence>
<gene>
    <name evidence="4" type="ORF">C7V51_09780</name>
</gene>
<evidence type="ECO:0000259" key="3">
    <source>
        <dbReference type="Pfam" id="PF02557"/>
    </source>
</evidence>
<proteinExistence type="predicted"/>
<reference evidence="4 5" key="1">
    <citation type="submission" date="2018-03" db="EMBL/GenBank/DDBJ databases">
        <title>Bacteriophage NCPPB3778 and a type I-E CRISPR drive the evolution of the US Biological Select Agent, Rathayibacter toxicus.</title>
        <authorList>
            <person name="Davis E.W.II."/>
            <person name="Tabima J.F."/>
            <person name="Weisberg A.J."/>
            <person name="Dantas Lopes L."/>
            <person name="Wiseman M.S."/>
            <person name="Wiseman M.S."/>
            <person name="Pupko T."/>
            <person name="Belcher M.S."/>
            <person name="Sechler A.J."/>
            <person name="Tancos M.A."/>
            <person name="Schroeder B.K."/>
            <person name="Murray T.D."/>
            <person name="Luster D.G."/>
            <person name="Schneider W.L."/>
            <person name="Rogers E."/>
            <person name="Andreote F.D."/>
            <person name="Grunwald N.J."/>
            <person name="Putnam M.L."/>
            <person name="Chang J.H."/>
        </authorList>
    </citation>
    <scope>NUCLEOTIDE SEQUENCE [LARGE SCALE GENOMIC DNA]</scope>
    <source>
        <strain evidence="4 5">NCCPB 2253</strain>
    </source>
</reference>
<feature type="domain" description="D-alanyl-D-alanine carboxypeptidase-like core" evidence="3">
    <location>
        <begin position="127"/>
        <end position="255"/>
    </location>
</feature>
<name>A0AAD1AGI3_9MICO</name>
<dbReference type="InterPro" id="IPR052179">
    <property type="entry name" value="DD-CPase-like"/>
</dbReference>
<dbReference type="Proteomes" id="UP000283946">
    <property type="component" value="Chromosome"/>
</dbReference>
<dbReference type="Pfam" id="PF02557">
    <property type="entry name" value="VanY"/>
    <property type="match status" value="1"/>
</dbReference>
<keyword evidence="4" id="KW-0645">Protease</keyword>
<keyword evidence="2" id="KW-1133">Transmembrane helix</keyword>
<dbReference type="SUPFAM" id="SSF55166">
    <property type="entry name" value="Hedgehog/DD-peptidase"/>
    <property type="match status" value="1"/>
</dbReference>
<feature type="transmembrane region" description="Helical" evidence="2">
    <location>
        <begin position="18"/>
        <end position="39"/>
    </location>
</feature>
<dbReference type="PANTHER" id="PTHR34385">
    <property type="entry name" value="D-ALANYL-D-ALANINE CARBOXYPEPTIDASE"/>
    <property type="match status" value="1"/>
</dbReference>
<dbReference type="KEGG" id="ria:C7V51_09780"/>
<dbReference type="InterPro" id="IPR003709">
    <property type="entry name" value="VanY-like_core_dom"/>
</dbReference>
<keyword evidence="2" id="KW-0472">Membrane</keyword>
<dbReference type="PANTHER" id="PTHR34385:SF1">
    <property type="entry name" value="PEPTIDOGLYCAN L-ALANYL-D-GLUTAMATE ENDOPEPTIDASE CWLK"/>
    <property type="match status" value="1"/>
</dbReference>
<dbReference type="Gene3D" id="3.30.1380.10">
    <property type="match status" value="1"/>
</dbReference>
<evidence type="ECO:0000256" key="1">
    <source>
        <dbReference type="SAM" id="MobiDB-lite"/>
    </source>
</evidence>
<dbReference type="InterPro" id="IPR058193">
    <property type="entry name" value="VanY/YodJ_core_dom"/>
</dbReference>
<evidence type="ECO:0000313" key="5">
    <source>
        <dbReference type="Proteomes" id="UP000283946"/>
    </source>
</evidence>
<protein>
    <submittedName>
        <fullName evidence="4">D-alanyl-D-alanine carboxypeptidase family protein</fullName>
    </submittedName>
</protein>
<dbReference type="InterPro" id="IPR009045">
    <property type="entry name" value="Zn_M74/Hedgehog-like"/>
</dbReference>
<dbReference type="AlphaFoldDB" id="A0AAD1AGI3"/>
<dbReference type="EMBL" id="CP028130">
    <property type="protein sequence ID" value="AZZ56139.1"/>
    <property type="molecule type" value="Genomic_DNA"/>
</dbReference>
<dbReference type="RefSeq" id="WP_104265289.1">
    <property type="nucleotide sequence ID" value="NZ_CP028130.1"/>
</dbReference>
<evidence type="ECO:0000256" key="2">
    <source>
        <dbReference type="SAM" id="Phobius"/>
    </source>
</evidence>
<feature type="region of interest" description="Disordered" evidence="1">
    <location>
        <begin position="50"/>
        <end position="87"/>
    </location>
</feature>
<dbReference type="CDD" id="cd14852">
    <property type="entry name" value="LD-carboxypeptidase"/>
    <property type="match status" value="1"/>
</dbReference>
<keyword evidence="4" id="KW-0121">Carboxypeptidase</keyword>
<dbReference type="GO" id="GO:0004180">
    <property type="term" value="F:carboxypeptidase activity"/>
    <property type="evidence" value="ECO:0007669"/>
    <property type="project" value="UniProtKB-KW"/>
</dbReference>
<feature type="compositionally biased region" description="Low complexity" evidence="1">
    <location>
        <begin position="50"/>
        <end position="80"/>
    </location>
</feature>
<keyword evidence="4" id="KW-0378">Hydrolase</keyword>
<dbReference type="GO" id="GO:0006508">
    <property type="term" value="P:proteolysis"/>
    <property type="evidence" value="ECO:0007669"/>
    <property type="project" value="InterPro"/>
</dbReference>
<evidence type="ECO:0000313" key="4">
    <source>
        <dbReference type="EMBL" id="AZZ56139.1"/>
    </source>
</evidence>